<dbReference type="PROSITE" id="PS00678">
    <property type="entry name" value="WD_REPEATS_1"/>
    <property type="match status" value="1"/>
</dbReference>
<dbReference type="Pfam" id="PF00400">
    <property type="entry name" value="WD40"/>
    <property type="match status" value="7"/>
</dbReference>
<evidence type="ECO:0000256" key="4">
    <source>
        <dbReference type="SAM" id="MobiDB-lite"/>
    </source>
</evidence>
<evidence type="ECO:0000313" key="7">
    <source>
        <dbReference type="Proteomes" id="UP000092154"/>
    </source>
</evidence>
<dbReference type="PANTHER" id="PTHR22847:SF637">
    <property type="entry name" value="WD REPEAT DOMAIN 5B"/>
    <property type="match status" value="1"/>
</dbReference>
<sequence>MVRALKAIRAEAAGLSDMIHTSSLRTQYHNDVIMQDTVAVNQLKTIRPASIRSRRRAEERETGKANDTGGNGDGDVEDEEVHAAILYDVKALVSRPPLQTLCNRRQMREQGSSANRRGDERGALVGSPTSITPLTSERNPPPYGVQHRQDAHWEGGNEALPPRWRQYEVGGGGTHYQDNNLTMVSRSRPLPGVRLDEPGRLVVPGCEWHVSPLGRSYFVDHNTRTTSWQKPTPERPAGSLTPECVMEGHSECIWSLACVGATYNIVSASGDGSIRQWKRYGEQVEKPWRNDGGGVWVMAVSPEESMLVCGNADNRLRLWNMKKGNMVRDPWEGHNAAVRCLDWSPNAREVVSGSEDGTVRRWNPDTGRQIASPIETGHGWVNTVKYSPQGDKFASGVSDHMVCVWSKDGKLLIESKGHDDTVNSLCWSKDGAHIFSGSSDFTIRKWQSIDGKELIVLRGHTRPVRSICLSPNGRHLVSASADYSIRIWDLRTNQQVGEPLLHNDELFALAISSDGRYIASGGLDKKIYLWSIEAVLKKSGDQSVAKLEASRSSSGSLFALCLTFFYQQCATLSGDVLNISPSSKRHVRNRGSTRYSDDFWRNNTNRAPHRSVPSTDPLPRRRNLFDSLRFNLRPVDASQPLPLQPRRRNFSLFTRISSVPTVDVAPAQDVERYSIAPPTEAEVAAAMAAALPQASGNAVDGQTSQDQAAAGVRGSHVVSQGQPSQLTQGQHLSPGVEDPSYEIGCFGIYVHFGRRRST</sequence>
<feature type="repeat" description="WD" evidence="3">
    <location>
        <begin position="457"/>
        <end position="498"/>
    </location>
</feature>
<dbReference type="EMBL" id="KV449262">
    <property type="protein sequence ID" value="OAX31748.1"/>
    <property type="molecule type" value="Genomic_DNA"/>
</dbReference>
<dbReference type="SMART" id="SM00456">
    <property type="entry name" value="WW"/>
    <property type="match status" value="1"/>
</dbReference>
<accession>A0A1B7MGN1</accession>
<feature type="repeat" description="WD" evidence="3">
    <location>
        <begin position="288"/>
        <end position="329"/>
    </location>
</feature>
<dbReference type="InterPro" id="IPR036322">
    <property type="entry name" value="WD40_repeat_dom_sf"/>
</dbReference>
<feature type="domain" description="WW" evidence="5">
    <location>
        <begin position="214"/>
        <end position="233"/>
    </location>
</feature>
<dbReference type="GO" id="GO:1990234">
    <property type="term" value="C:transferase complex"/>
    <property type="evidence" value="ECO:0007669"/>
    <property type="project" value="UniProtKB-ARBA"/>
</dbReference>
<feature type="repeat" description="WD" evidence="3">
    <location>
        <begin position="246"/>
        <end position="278"/>
    </location>
</feature>
<dbReference type="STRING" id="1314800.A0A1B7MGN1"/>
<evidence type="ECO:0000259" key="5">
    <source>
        <dbReference type="PROSITE" id="PS50020"/>
    </source>
</evidence>
<organism evidence="6 7">
    <name type="scientific">Rhizopogon vinicolor AM-OR11-026</name>
    <dbReference type="NCBI Taxonomy" id="1314800"/>
    <lineage>
        <taxon>Eukaryota</taxon>
        <taxon>Fungi</taxon>
        <taxon>Dikarya</taxon>
        <taxon>Basidiomycota</taxon>
        <taxon>Agaricomycotina</taxon>
        <taxon>Agaricomycetes</taxon>
        <taxon>Agaricomycetidae</taxon>
        <taxon>Boletales</taxon>
        <taxon>Suillineae</taxon>
        <taxon>Rhizopogonaceae</taxon>
        <taxon>Rhizopogon</taxon>
    </lineage>
</organism>
<feature type="repeat" description="WD" evidence="3">
    <location>
        <begin position="331"/>
        <end position="372"/>
    </location>
</feature>
<feature type="repeat" description="WD" evidence="3">
    <location>
        <begin position="502"/>
        <end position="533"/>
    </location>
</feature>
<dbReference type="Proteomes" id="UP000092154">
    <property type="component" value="Unassembled WGS sequence"/>
</dbReference>
<dbReference type="SMART" id="SM00320">
    <property type="entry name" value="WD40"/>
    <property type="match status" value="7"/>
</dbReference>
<evidence type="ECO:0000256" key="3">
    <source>
        <dbReference type="PROSITE-ProRule" id="PRU00221"/>
    </source>
</evidence>
<keyword evidence="2" id="KW-0677">Repeat</keyword>
<dbReference type="SUPFAM" id="SSF50978">
    <property type="entry name" value="WD40 repeat-like"/>
    <property type="match status" value="1"/>
</dbReference>
<dbReference type="PRINTS" id="PR00320">
    <property type="entry name" value="GPROTEINBRPT"/>
</dbReference>
<evidence type="ECO:0000256" key="2">
    <source>
        <dbReference type="ARBA" id="ARBA00022737"/>
    </source>
</evidence>
<dbReference type="InterPro" id="IPR015943">
    <property type="entry name" value="WD40/YVTN_repeat-like_dom_sf"/>
</dbReference>
<dbReference type="InParanoid" id="A0A1B7MGN1"/>
<dbReference type="PROSITE" id="PS50082">
    <property type="entry name" value="WD_REPEATS_2"/>
    <property type="match status" value="7"/>
</dbReference>
<dbReference type="SUPFAM" id="SSF51045">
    <property type="entry name" value="WW domain"/>
    <property type="match status" value="1"/>
</dbReference>
<dbReference type="PANTHER" id="PTHR22847">
    <property type="entry name" value="WD40 REPEAT PROTEIN"/>
    <property type="match status" value="1"/>
</dbReference>
<dbReference type="PROSITE" id="PS50020">
    <property type="entry name" value="WW_DOMAIN_2"/>
    <property type="match status" value="1"/>
</dbReference>
<dbReference type="CDD" id="cd00200">
    <property type="entry name" value="WD40"/>
    <property type="match status" value="1"/>
</dbReference>
<dbReference type="InterPro" id="IPR001680">
    <property type="entry name" value="WD40_rpt"/>
</dbReference>
<feature type="compositionally biased region" description="Polar residues" evidence="4">
    <location>
        <begin position="127"/>
        <end position="138"/>
    </location>
</feature>
<keyword evidence="7" id="KW-1185">Reference proteome</keyword>
<feature type="repeat" description="WD" evidence="3">
    <location>
        <begin position="374"/>
        <end position="406"/>
    </location>
</feature>
<gene>
    <name evidence="6" type="ORF">K503DRAFT_870502</name>
</gene>
<dbReference type="InterPro" id="IPR001202">
    <property type="entry name" value="WW_dom"/>
</dbReference>
<name>A0A1B7MGN1_9AGAM</name>
<dbReference type="CDD" id="cd00201">
    <property type="entry name" value="WW"/>
    <property type="match status" value="1"/>
</dbReference>
<feature type="compositionally biased region" description="Polar residues" evidence="4">
    <location>
        <begin position="717"/>
        <end position="731"/>
    </location>
</feature>
<dbReference type="Pfam" id="PF00397">
    <property type="entry name" value="WW"/>
    <property type="match status" value="1"/>
</dbReference>
<dbReference type="InterPro" id="IPR019775">
    <property type="entry name" value="WD40_repeat_CS"/>
</dbReference>
<dbReference type="InterPro" id="IPR020472">
    <property type="entry name" value="WD40_PAC1"/>
</dbReference>
<feature type="repeat" description="WD" evidence="3">
    <location>
        <begin position="415"/>
        <end position="456"/>
    </location>
</feature>
<evidence type="ECO:0000256" key="1">
    <source>
        <dbReference type="ARBA" id="ARBA00022574"/>
    </source>
</evidence>
<keyword evidence="1 3" id="KW-0853">WD repeat</keyword>
<dbReference type="Gene3D" id="2.20.70.10">
    <property type="match status" value="1"/>
</dbReference>
<protein>
    <submittedName>
        <fullName evidence="6">WD40 repeat-like protein</fullName>
    </submittedName>
</protein>
<feature type="region of interest" description="Disordered" evidence="4">
    <location>
        <begin position="696"/>
        <end position="735"/>
    </location>
</feature>
<reference evidence="6 7" key="1">
    <citation type="submission" date="2016-06" db="EMBL/GenBank/DDBJ databases">
        <title>Comparative genomics of the ectomycorrhizal sister species Rhizopogon vinicolor and Rhizopogon vesiculosus (Basidiomycota: Boletales) reveals a divergence of the mating type B locus.</title>
        <authorList>
            <consortium name="DOE Joint Genome Institute"/>
            <person name="Mujic A.B."/>
            <person name="Kuo A."/>
            <person name="Tritt A."/>
            <person name="Lipzen A."/>
            <person name="Chen C."/>
            <person name="Johnson J."/>
            <person name="Sharma A."/>
            <person name="Barry K."/>
            <person name="Grigoriev I.V."/>
            <person name="Spatafora J.W."/>
        </authorList>
    </citation>
    <scope>NUCLEOTIDE SEQUENCE [LARGE SCALE GENOMIC DNA]</scope>
    <source>
        <strain evidence="6 7">AM-OR11-026</strain>
    </source>
</reference>
<proteinExistence type="predicted"/>
<dbReference type="Gene3D" id="2.130.10.10">
    <property type="entry name" value="YVTN repeat-like/Quinoprotein amine dehydrogenase"/>
    <property type="match status" value="2"/>
</dbReference>
<feature type="region of interest" description="Disordered" evidence="4">
    <location>
        <begin position="103"/>
        <end position="179"/>
    </location>
</feature>
<dbReference type="PROSITE" id="PS50294">
    <property type="entry name" value="WD_REPEATS_REGION"/>
    <property type="match status" value="4"/>
</dbReference>
<dbReference type="InterPro" id="IPR036020">
    <property type="entry name" value="WW_dom_sf"/>
</dbReference>
<dbReference type="AlphaFoldDB" id="A0A1B7MGN1"/>
<feature type="region of interest" description="Disordered" evidence="4">
    <location>
        <begin position="598"/>
        <end position="618"/>
    </location>
</feature>
<evidence type="ECO:0000313" key="6">
    <source>
        <dbReference type="EMBL" id="OAX31748.1"/>
    </source>
</evidence>
<feature type="region of interest" description="Disordered" evidence="4">
    <location>
        <begin position="50"/>
        <end position="76"/>
    </location>
</feature>